<keyword evidence="5" id="KW-0482">Metalloprotease</keyword>
<dbReference type="GO" id="GO:0046872">
    <property type="term" value="F:metal ion binding"/>
    <property type="evidence" value="ECO:0007669"/>
    <property type="project" value="InterPro"/>
</dbReference>
<reference evidence="9" key="2">
    <citation type="submission" date="2021-04" db="EMBL/GenBank/DDBJ databases">
        <authorList>
            <person name="Gilroy R."/>
        </authorList>
    </citation>
    <scope>NUCLEOTIDE SEQUENCE</scope>
    <source>
        <strain evidence="9">Gambia16-930</strain>
    </source>
</reference>
<comment type="caution">
    <text evidence="9">The sequence shown here is derived from an EMBL/GenBank/DDBJ whole genome shotgun (WGS) entry which is preliminary data.</text>
</comment>
<accession>A0A9D1RH46</accession>
<keyword evidence="3" id="KW-0378">Hydrolase</keyword>
<dbReference type="Pfam" id="PF00675">
    <property type="entry name" value="Peptidase_M16"/>
    <property type="match status" value="1"/>
</dbReference>
<feature type="domain" description="Peptidase M16 C-terminal" evidence="8">
    <location>
        <begin position="695"/>
        <end position="875"/>
    </location>
</feature>
<dbReference type="Pfam" id="PF05193">
    <property type="entry name" value="Peptidase_M16_C"/>
    <property type="match status" value="2"/>
</dbReference>
<dbReference type="InterPro" id="IPR011765">
    <property type="entry name" value="Pept_M16_N"/>
</dbReference>
<keyword evidence="2" id="KW-0645">Protease</keyword>
<dbReference type="AlphaFoldDB" id="A0A9D1RH46"/>
<dbReference type="Proteomes" id="UP000824267">
    <property type="component" value="Unassembled WGS sequence"/>
</dbReference>
<organism evidence="9 10">
    <name type="scientific">Candidatus Onthomorpha intestinigallinarum</name>
    <dbReference type="NCBI Taxonomy" id="2840880"/>
    <lineage>
        <taxon>Bacteria</taxon>
        <taxon>Pseudomonadati</taxon>
        <taxon>Bacteroidota</taxon>
        <taxon>Bacteroidia</taxon>
        <taxon>Bacteroidales</taxon>
        <taxon>Candidatus Onthomorpha</taxon>
    </lineage>
</organism>
<keyword evidence="4" id="KW-0862">Zinc</keyword>
<dbReference type="GO" id="GO:0008237">
    <property type="term" value="F:metallopeptidase activity"/>
    <property type="evidence" value="ECO:0007669"/>
    <property type="project" value="UniProtKB-KW"/>
</dbReference>
<dbReference type="SUPFAM" id="SSF63411">
    <property type="entry name" value="LuxS/MPP-like metallohydrolase"/>
    <property type="match status" value="4"/>
</dbReference>
<protein>
    <submittedName>
        <fullName evidence="9">Insulinase family protein</fullName>
    </submittedName>
</protein>
<feature type="domain" description="Peptidase M16 C-terminal" evidence="8">
    <location>
        <begin position="213"/>
        <end position="396"/>
    </location>
</feature>
<feature type="chain" id="PRO_5039616505" evidence="6">
    <location>
        <begin position="22"/>
        <end position="950"/>
    </location>
</feature>
<reference evidence="9" key="1">
    <citation type="journal article" date="2021" name="PeerJ">
        <title>Extensive microbial diversity within the chicken gut microbiome revealed by metagenomics and culture.</title>
        <authorList>
            <person name="Gilroy R."/>
            <person name="Ravi A."/>
            <person name="Getino M."/>
            <person name="Pursley I."/>
            <person name="Horton D.L."/>
            <person name="Alikhan N.F."/>
            <person name="Baker D."/>
            <person name="Gharbi K."/>
            <person name="Hall N."/>
            <person name="Watson M."/>
            <person name="Adriaenssens E.M."/>
            <person name="Foster-Nyarko E."/>
            <person name="Jarju S."/>
            <person name="Secka A."/>
            <person name="Antonio M."/>
            <person name="Oren A."/>
            <person name="Chaudhuri R.R."/>
            <person name="La Ragione R."/>
            <person name="Hildebrand F."/>
            <person name="Pallen M.J."/>
        </authorList>
    </citation>
    <scope>NUCLEOTIDE SEQUENCE</scope>
    <source>
        <strain evidence="9">Gambia16-930</strain>
    </source>
</reference>
<evidence type="ECO:0000256" key="5">
    <source>
        <dbReference type="ARBA" id="ARBA00023049"/>
    </source>
</evidence>
<dbReference type="PANTHER" id="PTHR43690:SF34">
    <property type="entry name" value="ZINC PROTEASE PQQL-LIKE"/>
    <property type="match status" value="1"/>
</dbReference>
<evidence type="ECO:0000313" key="9">
    <source>
        <dbReference type="EMBL" id="HIW87512.1"/>
    </source>
</evidence>
<dbReference type="PANTHER" id="PTHR43690">
    <property type="entry name" value="NARDILYSIN"/>
    <property type="match status" value="1"/>
</dbReference>
<evidence type="ECO:0000259" key="8">
    <source>
        <dbReference type="Pfam" id="PF05193"/>
    </source>
</evidence>
<evidence type="ECO:0000259" key="7">
    <source>
        <dbReference type="Pfam" id="PF00675"/>
    </source>
</evidence>
<proteinExistence type="inferred from homology"/>
<evidence type="ECO:0000256" key="6">
    <source>
        <dbReference type="SAM" id="SignalP"/>
    </source>
</evidence>
<name>A0A9D1RH46_9BACT</name>
<evidence type="ECO:0000313" key="10">
    <source>
        <dbReference type="Proteomes" id="UP000824267"/>
    </source>
</evidence>
<gene>
    <name evidence="9" type="ORF">IAC47_04470</name>
</gene>
<dbReference type="EMBL" id="DXGG01000140">
    <property type="protein sequence ID" value="HIW87512.1"/>
    <property type="molecule type" value="Genomic_DNA"/>
</dbReference>
<keyword evidence="6" id="KW-0732">Signal</keyword>
<feature type="signal peptide" evidence="6">
    <location>
        <begin position="1"/>
        <end position="21"/>
    </location>
</feature>
<evidence type="ECO:0000256" key="1">
    <source>
        <dbReference type="ARBA" id="ARBA00007261"/>
    </source>
</evidence>
<dbReference type="GO" id="GO:0006508">
    <property type="term" value="P:proteolysis"/>
    <property type="evidence" value="ECO:0007669"/>
    <property type="project" value="UniProtKB-KW"/>
</dbReference>
<dbReference type="InterPro" id="IPR007863">
    <property type="entry name" value="Peptidase_M16_C"/>
</dbReference>
<dbReference type="InterPro" id="IPR011249">
    <property type="entry name" value="Metalloenz_LuxS/M16"/>
</dbReference>
<feature type="domain" description="Peptidase M16 N-terminal" evidence="7">
    <location>
        <begin position="56"/>
        <end position="179"/>
    </location>
</feature>
<sequence length="950" mass="107103">MKNRVFLALALCFLLVTTGFAQNKKAADIDLNEQIKLNGKVRTGKLPNGLTYYVRANNKPANRAEFQIAVNAGSVLEEPNEVGLAHFTEHMNFNGTKQYPGNTMIDALEKKGIVFGREINAYTGFDQTVYMVTLPTDDEELFDMGLKILDGWAEGALMTGEEIDKERGVIIEEWRMSQGGAERLRAKTWGTMLKGSKYAERLPIGTLDRLQNFVYDDIRGFYKKWYRPDNMAVIVVGDFDADEMEQKVIDYFTMTSAPCTPTVRPTYTIDNNVEPLLCVATDKEATSTSVQIFYKHPSKPVKTIGDFREQHLLYGLFENMFNSRLSELGEKKTCPYMGAYAGYGDFLARPVSAYQIYINAKEGKVMKAIEAVMMENRRLQQHGFLQTELDRAKDALLTSYARAAKEETKTESSRIASQLVDYFLEGDPMPGAIFENKWAKALMDDITLDEVNALISQWITDENFICTISMPEKKGVKVPKEEDVLKLINKCKKADTKAWVDNVKVEPFLAKEPKAGKVVSTKKDEKFDYTEYVLSNGAKVILKSTDFKNDQILVNAQSAGGASLYDDKDIVNVNFAASIIDQCGIGTYNNSQLQKFLSGKTVGLTPSIDDLSESISGSCSPADFETMLQYMYLYFTAPRAEKEVLDNTIDKLKTQINMLKNMPEFAFQMEWIKAMYPNDKRTIVIPTEAQLKQMNIDKMLKIFKERFSDASDFTFTFVGNIDEAKMLPLIEKYIGGMPSSNGKSAEKWQDRSSAFAKGVVDKNVYKGEANKGLMTITYVNPFDWSDKERLATKALNNVCSIKLVEVIREKLGGTYSPSFSLSYDKYPKAEAATMCYYTCDPSTVDKLTEATFEVFDQIIAEGPTETDLQKVKEQLIKERQTSLENNGYWSSVIMGSKWYGYQLQTLEEYTAAVNALTVEDLKAVAAKYLKHDQYVRVSLKPASMDPAQKK</sequence>
<comment type="similarity">
    <text evidence="1">Belongs to the peptidase M16 family.</text>
</comment>
<dbReference type="InterPro" id="IPR050626">
    <property type="entry name" value="Peptidase_M16"/>
</dbReference>
<dbReference type="Gene3D" id="3.30.830.10">
    <property type="entry name" value="Metalloenzyme, LuxS/M16 peptidase-like"/>
    <property type="match status" value="4"/>
</dbReference>
<evidence type="ECO:0000256" key="4">
    <source>
        <dbReference type="ARBA" id="ARBA00022833"/>
    </source>
</evidence>
<evidence type="ECO:0000256" key="3">
    <source>
        <dbReference type="ARBA" id="ARBA00022801"/>
    </source>
</evidence>
<evidence type="ECO:0000256" key="2">
    <source>
        <dbReference type="ARBA" id="ARBA00022670"/>
    </source>
</evidence>